<reference evidence="2 3" key="1">
    <citation type="submission" date="2017-01" db="EMBL/GenBank/DDBJ databases">
        <authorList>
            <person name="Mah S.A."/>
            <person name="Swanson W.J."/>
            <person name="Moy G.W."/>
            <person name="Vacquier V.D."/>
        </authorList>
    </citation>
    <scope>NUCLEOTIDE SEQUENCE [LARGE SCALE GENOMIC DNA]</scope>
    <source>
        <strain evidence="2 3">DSM 29590</strain>
    </source>
</reference>
<dbReference type="InterPro" id="IPR038268">
    <property type="entry name" value="RHH_sf"/>
</dbReference>
<dbReference type="EMBL" id="FTNV01000001">
    <property type="protein sequence ID" value="SIS10755.1"/>
    <property type="molecule type" value="Genomic_DNA"/>
</dbReference>
<dbReference type="InterPro" id="IPR027373">
    <property type="entry name" value="RHH_dom"/>
</dbReference>
<dbReference type="AlphaFoldDB" id="A0A1N7GDQ8"/>
<sequence>MCRLFIGADPKLWESVTRSFRMEGMVTSVRLEQIFWSALEDIAQRQDLNVPQLLHQLYNESIDEGHDMGNFSSFLRVCCMRFSELQLHGLLAREQTADFEALPVEDILSRERAARSAAVKPRATNSKQH</sequence>
<organism evidence="2 3">
    <name type="scientific">Roseovarius nanhaiticus</name>
    <dbReference type="NCBI Taxonomy" id="573024"/>
    <lineage>
        <taxon>Bacteria</taxon>
        <taxon>Pseudomonadati</taxon>
        <taxon>Pseudomonadota</taxon>
        <taxon>Alphaproteobacteria</taxon>
        <taxon>Rhodobacterales</taxon>
        <taxon>Roseobacteraceae</taxon>
        <taxon>Roseovarius</taxon>
    </lineage>
</organism>
<dbReference type="Gene3D" id="1.10.3990.20">
    <property type="entry name" value="protein bp1543"/>
    <property type="match status" value="1"/>
</dbReference>
<dbReference type="Proteomes" id="UP000186019">
    <property type="component" value="Unassembled WGS sequence"/>
</dbReference>
<dbReference type="OrthoDB" id="5458732at2"/>
<dbReference type="STRING" id="573024.SAMN05216208_0178"/>
<dbReference type="GO" id="GO:0003677">
    <property type="term" value="F:DNA binding"/>
    <property type="evidence" value="ECO:0007669"/>
    <property type="project" value="UniProtKB-KW"/>
</dbReference>
<dbReference type="Pfam" id="PF13467">
    <property type="entry name" value="RHH_4"/>
    <property type="match status" value="1"/>
</dbReference>
<keyword evidence="3" id="KW-1185">Reference proteome</keyword>
<protein>
    <submittedName>
        <fullName evidence="2">Predicted DNA-binding protein, contains Ribbon-helix-helix (RHH) domain</fullName>
    </submittedName>
</protein>
<evidence type="ECO:0000259" key="1">
    <source>
        <dbReference type="Pfam" id="PF13467"/>
    </source>
</evidence>
<dbReference type="RefSeq" id="WP_076532998.1">
    <property type="nucleotide sequence ID" value="NZ_FOAC01000001.1"/>
</dbReference>
<accession>A0A1N7GDQ8</accession>
<feature type="domain" description="Ribbon-helix-helix" evidence="1">
    <location>
        <begin position="16"/>
        <end position="81"/>
    </location>
</feature>
<keyword evidence="2" id="KW-0238">DNA-binding</keyword>
<evidence type="ECO:0000313" key="2">
    <source>
        <dbReference type="EMBL" id="SIS10755.1"/>
    </source>
</evidence>
<gene>
    <name evidence="2" type="ORF">SAMN05421666_1958</name>
</gene>
<name>A0A1N7GDQ8_9RHOB</name>
<proteinExistence type="predicted"/>
<evidence type="ECO:0000313" key="3">
    <source>
        <dbReference type="Proteomes" id="UP000186019"/>
    </source>
</evidence>